<sequence>RACVLCLVGLSPPPCICSLLWRFPQPTEADLGVAEGLQRGRDEGDILSGEILLFMSEFVKRPPLLFIAQA</sequence>
<name>A0AA35NWK6_9SAUR</name>
<dbReference type="Proteomes" id="UP001178461">
    <property type="component" value="Chromosome 1"/>
</dbReference>
<dbReference type="AlphaFoldDB" id="A0AA35NWK6"/>
<feature type="non-terminal residue" evidence="1">
    <location>
        <position position="1"/>
    </location>
</feature>
<evidence type="ECO:0000313" key="2">
    <source>
        <dbReference type="Proteomes" id="UP001178461"/>
    </source>
</evidence>
<organism evidence="1 2">
    <name type="scientific">Podarcis lilfordi</name>
    <name type="common">Lilford's wall lizard</name>
    <dbReference type="NCBI Taxonomy" id="74358"/>
    <lineage>
        <taxon>Eukaryota</taxon>
        <taxon>Metazoa</taxon>
        <taxon>Chordata</taxon>
        <taxon>Craniata</taxon>
        <taxon>Vertebrata</taxon>
        <taxon>Euteleostomi</taxon>
        <taxon>Lepidosauria</taxon>
        <taxon>Squamata</taxon>
        <taxon>Bifurcata</taxon>
        <taxon>Unidentata</taxon>
        <taxon>Episquamata</taxon>
        <taxon>Laterata</taxon>
        <taxon>Lacertibaenia</taxon>
        <taxon>Lacertidae</taxon>
        <taxon>Podarcis</taxon>
    </lineage>
</organism>
<gene>
    <name evidence="1" type="ORF">PODLI_1B030717</name>
</gene>
<keyword evidence="2" id="KW-1185">Reference proteome</keyword>
<proteinExistence type="predicted"/>
<reference evidence="1" key="1">
    <citation type="submission" date="2022-12" db="EMBL/GenBank/DDBJ databases">
        <authorList>
            <person name="Alioto T."/>
            <person name="Alioto T."/>
            <person name="Gomez Garrido J."/>
        </authorList>
    </citation>
    <scope>NUCLEOTIDE SEQUENCE</scope>
</reference>
<evidence type="ECO:0000313" key="1">
    <source>
        <dbReference type="EMBL" id="CAI5764185.1"/>
    </source>
</evidence>
<protein>
    <submittedName>
        <fullName evidence="1">Uncharacterized protein</fullName>
    </submittedName>
</protein>
<dbReference type="EMBL" id="OX395126">
    <property type="protein sequence ID" value="CAI5764185.1"/>
    <property type="molecule type" value="Genomic_DNA"/>
</dbReference>
<accession>A0AA35NWK6</accession>